<dbReference type="InterPro" id="IPR014016">
    <property type="entry name" value="UvrD-like_ATP-bd"/>
</dbReference>
<evidence type="ECO:0000256" key="11">
    <source>
        <dbReference type="HAMAP-Rule" id="MF_01920"/>
    </source>
</evidence>
<dbReference type="GO" id="GO:0043138">
    <property type="term" value="F:3'-5' DNA helicase activity"/>
    <property type="evidence" value="ECO:0007669"/>
    <property type="project" value="UniProtKB-UniRule"/>
</dbReference>
<keyword evidence="16" id="KW-1185">Reference proteome</keyword>
<comment type="catalytic activity">
    <reaction evidence="10 11">
        <text>ATP + H2O = ADP + phosphate + H(+)</text>
        <dbReference type="Rhea" id="RHEA:13065"/>
        <dbReference type="ChEBI" id="CHEBI:15377"/>
        <dbReference type="ChEBI" id="CHEBI:15378"/>
        <dbReference type="ChEBI" id="CHEBI:30616"/>
        <dbReference type="ChEBI" id="CHEBI:43474"/>
        <dbReference type="ChEBI" id="CHEBI:456216"/>
        <dbReference type="EC" id="5.6.2.4"/>
    </reaction>
</comment>
<organism evidence="15 16">
    <name type="scientific">Inhella inkyongensis</name>
    <dbReference type="NCBI Taxonomy" id="392593"/>
    <lineage>
        <taxon>Bacteria</taxon>
        <taxon>Pseudomonadati</taxon>
        <taxon>Pseudomonadota</taxon>
        <taxon>Betaproteobacteria</taxon>
        <taxon>Burkholderiales</taxon>
        <taxon>Sphaerotilaceae</taxon>
        <taxon>Inhella</taxon>
    </lineage>
</organism>
<dbReference type="Proteomes" id="UP000554837">
    <property type="component" value="Unassembled WGS sequence"/>
</dbReference>
<comment type="function">
    <text evidence="11">Rep helicase is a single-stranded DNA-dependent ATPase involved in DNA replication; it can initiate unwinding at a nick in the DNA. It binds to the single-stranded DNA and acts in a progressive fashion along the DNA in the 3' to 5' direction.</text>
</comment>
<dbReference type="InterPro" id="IPR000212">
    <property type="entry name" value="DNA_helicase_UvrD/REP"/>
</dbReference>
<evidence type="ECO:0000256" key="3">
    <source>
        <dbReference type="ARBA" id="ARBA00022741"/>
    </source>
</evidence>
<dbReference type="EMBL" id="JACHHO010000005">
    <property type="protein sequence ID" value="MBB5205789.1"/>
    <property type="molecule type" value="Genomic_DNA"/>
</dbReference>
<sequence>MSAFPLNPAQMAAVNHLHSPCLVLAGAGSGKTRVITQKIGRLLQHGLRPEQIAAITFTNKAAQEMRERAKELVGPKAARKLTISTFHALGVRFLREEGVHLGLKPAFSILDSDDVVGLIRDCANTTDVKLPKIWQWQISMWKNEGLDAGGALAVAESDAERQAAVIFQAYSERLAAFQAVDFDDLIGLPLKLLSTNTEVAERWQQRFRHVLIDEVQDTNAVQYALLKALVGREGLFTAVGDDDQSIYGWRGATLENLKSLQTDYPSLEVIALEQNYRSTSAILRAANHVIASNPKLFEKKLWSELGEGEAVAVLECDDEQHEAERAVARLVAKKNADGANGKWSDCAILYRANHQAKLFEQALRRAQVPYKVSGGQSFFERAEIKDLCAWLRLLVNPDDDPAFLRAVATPKRGIGHQTLAALGQFAGARKISLFEALFHDSLDTVMSPRQLHGLHEFGRYVQDLTARAQSAVGAEPARELTMSWLEEIGYEGHLSTIDDSEKAAANRWSNVLDFVDWIARRCGGGKDGEREECHLLDVAQTLNVILSLMERGDEQDQLVLSTLHASKGLEWPHVVLASLVEGLLPFHSDDNPITPERLAEERRLMYVGITRARRTLGVSVLKRRKKGREMIIARPSRFVEEMKLGEGGPKRDPRAALLELRARMAAEVAAREGEEKI</sequence>
<dbReference type="PROSITE" id="PS51217">
    <property type="entry name" value="UVRD_HELICASE_CTER"/>
    <property type="match status" value="1"/>
</dbReference>
<dbReference type="InterPro" id="IPR013986">
    <property type="entry name" value="DExx_box_DNA_helicase_dom_sf"/>
</dbReference>
<name>A0A840SBR6_9BURK</name>
<dbReference type="InterPro" id="IPR014017">
    <property type="entry name" value="DNA_helicase_UvrD-like_C"/>
</dbReference>
<dbReference type="RefSeq" id="WP_259372626.1">
    <property type="nucleotide sequence ID" value="NZ_CP040709.1"/>
</dbReference>
<keyword evidence="5 11" id="KW-0347">Helicase</keyword>
<dbReference type="Pfam" id="PF13361">
    <property type="entry name" value="UvrD_C"/>
    <property type="match status" value="1"/>
</dbReference>
<evidence type="ECO:0000259" key="13">
    <source>
        <dbReference type="PROSITE" id="PS51198"/>
    </source>
</evidence>
<feature type="domain" description="UvrD-like helicase ATP-binding" evidence="13">
    <location>
        <begin position="4"/>
        <end position="279"/>
    </location>
</feature>
<evidence type="ECO:0000256" key="4">
    <source>
        <dbReference type="ARBA" id="ARBA00022801"/>
    </source>
</evidence>
<evidence type="ECO:0000256" key="12">
    <source>
        <dbReference type="PROSITE-ProRule" id="PRU00560"/>
    </source>
</evidence>
<keyword evidence="4 11" id="KW-0378">Hydrolase</keyword>
<evidence type="ECO:0000256" key="7">
    <source>
        <dbReference type="ARBA" id="ARBA00023125"/>
    </source>
</evidence>
<dbReference type="Gene3D" id="1.10.10.160">
    <property type="match status" value="1"/>
</dbReference>
<feature type="binding site" evidence="12">
    <location>
        <begin position="25"/>
        <end position="32"/>
    </location>
    <ligand>
        <name>ATP</name>
        <dbReference type="ChEBI" id="CHEBI:30616"/>
    </ligand>
</feature>
<dbReference type="InterPro" id="IPR027417">
    <property type="entry name" value="P-loop_NTPase"/>
</dbReference>
<dbReference type="PANTHER" id="PTHR11070:SF64">
    <property type="entry name" value="ATP-DEPENDENT DNA HELICASE REP"/>
    <property type="match status" value="1"/>
</dbReference>
<dbReference type="GO" id="GO:0016787">
    <property type="term" value="F:hydrolase activity"/>
    <property type="evidence" value="ECO:0007669"/>
    <property type="project" value="UniProtKB-UniRule"/>
</dbReference>
<dbReference type="GO" id="GO:0006260">
    <property type="term" value="P:DNA replication"/>
    <property type="evidence" value="ECO:0007669"/>
    <property type="project" value="UniProtKB-UniRule"/>
</dbReference>
<comment type="similarity">
    <text evidence="1 11">Belongs to the helicase family. UvrD subfamily.</text>
</comment>
<dbReference type="PANTHER" id="PTHR11070">
    <property type="entry name" value="UVRD / RECB / PCRA DNA HELICASE FAMILY MEMBER"/>
    <property type="match status" value="1"/>
</dbReference>
<feature type="binding site" evidence="11">
    <location>
        <position position="277"/>
    </location>
    <ligand>
        <name>ATP</name>
        <dbReference type="ChEBI" id="CHEBI:30616"/>
    </ligand>
</feature>
<evidence type="ECO:0000256" key="2">
    <source>
        <dbReference type="ARBA" id="ARBA00022705"/>
    </source>
</evidence>
<keyword evidence="2 11" id="KW-0235">DNA replication</keyword>
<gene>
    <name evidence="11" type="primary">rep</name>
    <name evidence="15" type="ORF">HNQ51_003116</name>
</gene>
<keyword evidence="7 11" id="KW-0238">DNA-binding</keyword>
<dbReference type="SUPFAM" id="SSF52540">
    <property type="entry name" value="P-loop containing nucleoside triphosphate hydrolases"/>
    <property type="match status" value="1"/>
</dbReference>
<dbReference type="AlphaFoldDB" id="A0A840SBR6"/>
<dbReference type="GO" id="GO:0005524">
    <property type="term" value="F:ATP binding"/>
    <property type="evidence" value="ECO:0007669"/>
    <property type="project" value="UniProtKB-UniRule"/>
</dbReference>
<keyword evidence="8 11" id="KW-0413">Isomerase</keyword>
<feature type="domain" description="UvrD-like helicase C-terminal" evidence="14">
    <location>
        <begin position="280"/>
        <end position="568"/>
    </location>
</feature>
<dbReference type="InterPro" id="IPR005752">
    <property type="entry name" value="Helicase_Rep"/>
</dbReference>
<dbReference type="Gene3D" id="3.40.50.300">
    <property type="entry name" value="P-loop containing nucleotide triphosphate hydrolases"/>
    <property type="match status" value="2"/>
</dbReference>
<dbReference type="GO" id="GO:0000725">
    <property type="term" value="P:recombinational repair"/>
    <property type="evidence" value="ECO:0007669"/>
    <property type="project" value="TreeGrafter"/>
</dbReference>
<evidence type="ECO:0000256" key="6">
    <source>
        <dbReference type="ARBA" id="ARBA00022840"/>
    </source>
</evidence>
<dbReference type="Pfam" id="PF00580">
    <property type="entry name" value="UvrD-helicase"/>
    <property type="match status" value="1"/>
</dbReference>
<dbReference type="EC" id="5.6.2.4" evidence="11"/>
<dbReference type="GO" id="GO:0005829">
    <property type="term" value="C:cytosol"/>
    <property type="evidence" value="ECO:0007669"/>
    <property type="project" value="TreeGrafter"/>
</dbReference>
<evidence type="ECO:0000256" key="9">
    <source>
        <dbReference type="ARBA" id="ARBA00034617"/>
    </source>
</evidence>
<dbReference type="GO" id="GO:0003697">
    <property type="term" value="F:single-stranded DNA binding"/>
    <property type="evidence" value="ECO:0007669"/>
    <property type="project" value="UniProtKB-UniRule"/>
</dbReference>
<evidence type="ECO:0000256" key="1">
    <source>
        <dbReference type="ARBA" id="ARBA00009922"/>
    </source>
</evidence>
<evidence type="ECO:0000313" key="15">
    <source>
        <dbReference type="EMBL" id="MBB5205789.1"/>
    </source>
</evidence>
<comment type="catalytic activity">
    <reaction evidence="9 11">
        <text>Couples ATP hydrolysis with the unwinding of duplex DNA by translocating in the 3'-5' direction.</text>
        <dbReference type="EC" id="5.6.2.4"/>
    </reaction>
</comment>
<evidence type="ECO:0000256" key="8">
    <source>
        <dbReference type="ARBA" id="ARBA00023235"/>
    </source>
</evidence>
<accession>A0A840SBR6</accession>
<protein>
    <recommendedName>
        <fullName evidence="11">ATP-dependent DNA helicase Rep</fullName>
        <ecNumber evidence="11">5.6.2.4</ecNumber>
    </recommendedName>
    <alternativeName>
        <fullName evidence="11">DNA 3'-5' helicase Rep</fullName>
    </alternativeName>
</protein>
<reference evidence="15 16" key="1">
    <citation type="submission" date="2020-08" db="EMBL/GenBank/DDBJ databases">
        <title>Genomic Encyclopedia of Type Strains, Phase IV (KMG-IV): sequencing the most valuable type-strain genomes for metagenomic binning, comparative biology and taxonomic classification.</title>
        <authorList>
            <person name="Goeker M."/>
        </authorList>
    </citation>
    <scope>NUCLEOTIDE SEQUENCE [LARGE SCALE GENOMIC DNA]</scope>
    <source>
        <strain evidence="15 16">DSM 23958</strain>
    </source>
</reference>
<dbReference type="Gene3D" id="1.10.486.10">
    <property type="entry name" value="PCRA, domain 4"/>
    <property type="match status" value="1"/>
</dbReference>
<comment type="caution">
    <text evidence="15">The sequence shown here is derived from an EMBL/GenBank/DDBJ whole genome shotgun (WGS) entry which is preliminary data.</text>
</comment>
<keyword evidence="3 11" id="KW-0547">Nucleotide-binding</keyword>
<evidence type="ECO:0000256" key="5">
    <source>
        <dbReference type="ARBA" id="ARBA00022806"/>
    </source>
</evidence>
<evidence type="ECO:0000259" key="14">
    <source>
        <dbReference type="PROSITE" id="PS51217"/>
    </source>
</evidence>
<comment type="subunit">
    <text evidence="11">Homodimer.</text>
</comment>
<dbReference type="PROSITE" id="PS51198">
    <property type="entry name" value="UVRD_HELICASE_ATP_BIND"/>
    <property type="match status" value="1"/>
</dbReference>
<evidence type="ECO:0000313" key="16">
    <source>
        <dbReference type="Proteomes" id="UP000554837"/>
    </source>
</evidence>
<keyword evidence="6 11" id="KW-0067">ATP-binding</keyword>
<evidence type="ECO:0000256" key="10">
    <source>
        <dbReference type="ARBA" id="ARBA00048988"/>
    </source>
</evidence>
<dbReference type="HAMAP" id="MF_01920">
    <property type="entry name" value="Helicase_Rep"/>
    <property type="match status" value="1"/>
</dbReference>
<proteinExistence type="inferred from homology"/>
<dbReference type="CDD" id="cd17932">
    <property type="entry name" value="DEXQc_UvrD"/>
    <property type="match status" value="1"/>
</dbReference>